<accession>A0A6P2CYU8</accession>
<evidence type="ECO:0000313" key="2">
    <source>
        <dbReference type="Proteomes" id="UP000464178"/>
    </source>
</evidence>
<dbReference type="KEGG" id="gms:SOIL9_36450"/>
<organism evidence="1 2">
    <name type="scientific">Gemmata massiliana</name>
    <dbReference type="NCBI Taxonomy" id="1210884"/>
    <lineage>
        <taxon>Bacteria</taxon>
        <taxon>Pseudomonadati</taxon>
        <taxon>Planctomycetota</taxon>
        <taxon>Planctomycetia</taxon>
        <taxon>Gemmatales</taxon>
        <taxon>Gemmataceae</taxon>
        <taxon>Gemmata</taxon>
    </lineage>
</organism>
<proteinExistence type="predicted"/>
<dbReference type="EMBL" id="LR593886">
    <property type="protein sequence ID" value="VTR94069.1"/>
    <property type="molecule type" value="Genomic_DNA"/>
</dbReference>
<gene>
    <name evidence="1" type="ORF">SOIL9_36450</name>
</gene>
<name>A0A6P2CYU8_9BACT</name>
<dbReference type="AlphaFoldDB" id="A0A6P2CYU8"/>
<sequence>MTYYLVEEPAGTFKFSRSLPVGIVSADTIRIVTFDSPTIVPPEGKLTFQEYLEFLNNLPGGTKYKISSS</sequence>
<dbReference type="Proteomes" id="UP000464178">
    <property type="component" value="Chromosome"/>
</dbReference>
<protein>
    <submittedName>
        <fullName evidence="1">Uncharacterized protein</fullName>
    </submittedName>
</protein>
<reference evidence="1 2" key="1">
    <citation type="submission" date="2019-05" db="EMBL/GenBank/DDBJ databases">
        <authorList>
            <consortium name="Science for Life Laboratories"/>
        </authorList>
    </citation>
    <scope>NUCLEOTIDE SEQUENCE [LARGE SCALE GENOMIC DNA]</scope>
    <source>
        <strain evidence="1">Soil9</strain>
    </source>
</reference>
<keyword evidence="2" id="KW-1185">Reference proteome</keyword>
<evidence type="ECO:0000313" key="1">
    <source>
        <dbReference type="EMBL" id="VTR94069.1"/>
    </source>
</evidence>